<keyword evidence="2" id="KW-1185">Reference proteome</keyword>
<gene>
    <name evidence="1" type="ORF">CEXT_740881</name>
</gene>
<accession>A0AAV4XBM3</accession>
<dbReference type="EMBL" id="BPLR01017522">
    <property type="protein sequence ID" value="GIY92321.1"/>
    <property type="molecule type" value="Genomic_DNA"/>
</dbReference>
<evidence type="ECO:0000313" key="1">
    <source>
        <dbReference type="EMBL" id="GIY92321.1"/>
    </source>
</evidence>
<sequence length="71" mass="7885">MIVPSIDFVERTNAPKESVSLWVATNPVSHLFGSVNKMEKKLEKLVPEIDIPFPLLFFALSGKSNSLDALQ</sequence>
<proteinExistence type="predicted"/>
<dbReference type="AlphaFoldDB" id="A0AAV4XBM3"/>
<comment type="caution">
    <text evidence="1">The sequence shown here is derived from an EMBL/GenBank/DDBJ whole genome shotgun (WGS) entry which is preliminary data.</text>
</comment>
<dbReference type="Proteomes" id="UP001054945">
    <property type="component" value="Unassembled WGS sequence"/>
</dbReference>
<name>A0AAV4XBM3_CAEEX</name>
<organism evidence="1 2">
    <name type="scientific">Caerostris extrusa</name>
    <name type="common">Bark spider</name>
    <name type="synonym">Caerostris bankana</name>
    <dbReference type="NCBI Taxonomy" id="172846"/>
    <lineage>
        <taxon>Eukaryota</taxon>
        <taxon>Metazoa</taxon>
        <taxon>Ecdysozoa</taxon>
        <taxon>Arthropoda</taxon>
        <taxon>Chelicerata</taxon>
        <taxon>Arachnida</taxon>
        <taxon>Araneae</taxon>
        <taxon>Araneomorphae</taxon>
        <taxon>Entelegynae</taxon>
        <taxon>Araneoidea</taxon>
        <taxon>Araneidae</taxon>
        <taxon>Caerostris</taxon>
    </lineage>
</organism>
<evidence type="ECO:0000313" key="2">
    <source>
        <dbReference type="Proteomes" id="UP001054945"/>
    </source>
</evidence>
<reference evidence="1 2" key="1">
    <citation type="submission" date="2021-06" db="EMBL/GenBank/DDBJ databases">
        <title>Caerostris extrusa draft genome.</title>
        <authorList>
            <person name="Kono N."/>
            <person name="Arakawa K."/>
        </authorList>
    </citation>
    <scope>NUCLEOTIDE SEQUENCE [LARGE SCALE GENOMIC DNA]</scope>
</reference>
<protein>
    <submittedName>
        <fullName evidence="1">Uncharacterized protein</fullName>
    </submittedName>
</protein>